<evidence type="ECO:0000256" key="2">
    <source>
        <dbReference type="ARBA" id="ARBA00022692"/>
    </source>
</evidence>
<evidence type="ECO:0000256" key="1">
    <source>
        <dbReference type="ARBA" id="ARBA00004127"/>
    </source>
</evidence>
<dbReference type="PANTHER" id="PTHR12714:SF24">
    <property type="entry name" value="SLR1182 PROTEIN"/>
    <property type="match status" value="1"/>
</dbReference>
<reference evidence="6 7" key="1">
    <citation type="submission" date="2024-03" db="EMBL/GenBank/DDBJ databases">
        <title>Novel species of the genus Variovorax.</title>
        <authorList>
            <person name="Liu Q."/>
            <person name="Xin Y.-H."/>
        </authorList>
    </citation>
    <scope>NUCLEOTIDE SEQUENCE [LARGE SCALE GENOMIC DNA]</scope>
    <source>
        <strain evidence="6 7">KACC 18899</strain>
    </source>
</reference>
<proteinExistence type="predicted"/>
<accession>A0ABU8VRY9</accession>
<dbReference type="EC" id="2.1.1.100" evidence="6"/>
<keyword evidence="4 5" id="KW-0472">Membrane</keyword>
<keyword evidence="2 5" id="KW-0812">Transmembrane</keyword>
<keyword evidence="3 5" id="KW-1133">Transmembrane helix</keyword>
<evidence type="ECO:0000256" key="4">
    <source>
        <dbReference type="ARBA" id="ARBA00023136"/>
    </source>
</evidence>
<dbReference type="Gene3D" id="1.20.120.1630">
    <property type="match status" value="1"/>
</dbReference>
<sequence>MYALELKVPPPVVALVLALAMWSVSRLTLTFEVDATLRIAAAVSIALVGGAFSAAGITAFRRAKTTVNPLKPETASSLVTSGIYRVTRNPMYVGLLFVLVGWAAFLSAPWALAGPVVFVAYMNRFQIAPEERALLSAFGEVYESYTARVRRWL</sequence>
<dbReference type="PANTHER" id="PTHR12714">
    <property type="entry name" value="PROTEIN-S ISOPRENYLCYSTEINE O-METHYLTRANSFERASE"/>
    <property type="match status" value="1"/>
</dbReference>
<evidence type="ECO:0000256" key="5">
    <source>
        <dbReference type="SAM" id="Phobius"/>
    </source>
</evidence>
<dbReference type="GO" id="GO:0004671">
    <property type="term" value="F:protein C-terminal S-isoprenylcysteine carboxyl O-methyltransferase activity"/>
    <property type="evidence" value="ECO:0007669"/>
    <property type="project" value="UniProtKB-EC"/>
</dbReference>
<evidence type="ECO:0000313" key="6">
    <source>
        <dbReference type="EMBL" id="MEJ8816106.1"/>
    </source>
</evidence>
<keyword evidence="7" id="KW-1185">Reference proteome</keyword>
<organism evidence="6 7">
    <name type="scientific">Variovorax ureilyticus</name>
    <dbReference type="NCBI Taxonomy" id="1836198"/>
    <lineage>
        <taxon>Bacteria</taxon>
        <taxon>Pseudomonadati</taxon>
        <taxon>Pseudomonadota</taxon>
        <taxon>Betaproteobacteria</taxon>
        <taxon>Burkholderiales</taxon>
        <taxon>Comamonadaceae</taxon>
        <taxon>Variovorax</taxon>
    </lineage>
</organism>
<keyword evidence="6" id="KW-0489">Methyltransferase</keyword>
<gene>
    <name evidence="6" type="ORF">WKW77_33995</name>
</gene>
<comment type="caution">
    <text evidence="6">The sequence shown here is derived from an EMBL/GenBank/DDBJ whole genome shotgun (WGS) entry which is preliminary data.</text>
</comment>
<evidence type="ECO:0000313" key="7">
    <source>
        <dbReference type="Proteomes" id="UP001365846"/>
    </source>
</evidence>
<dbReference type="RefSeq" id="WP_340361300.1">
    <property type="nucleotide sequence ID" value="NZ_JBBKZU010000031.1"/>
</dbReference>
<dbReference type="Pfam" id="PF04191">
    <property type="entry name" value="PEMT"/>
    <property type="match status" value="1"/>
</dbReference>
<dbReference type="EMBL" id="JBBKZU010000031">
    <property type="protein sequence ID" value="MEJ8816106.1"/>
    <property type="molecule type" value="Genomic_DNA"/>
</dbReference>
<keyword evidence="6" id="KW-0808">Transferase</keyword>
<dbReference type="EC" id="2.1.1.334" evidence="6"/>
<evidence type="ECO:0000256" key="3">
    <source>
        <dbReference type="ARBA" id="ARBA00022989"/>
    </source>
</evidence>
<protein>
    <submittedName>
        <fullName evidence="6">Isoprenylcysteine carboxylmethyltransferase family protein</fullName>
        <ecNumber evidence="6">2.1.1.100</ecNumber>
        <ecNumber evidence="6">2.1.1.334</ecNumber>
    </submittedName>
</protein>
<dbReference type="Proteomes" id="UP001365846">
    <property type="component" value="Unassembled WGS sequence"/>
</dbReference>
<dbReference type="InterPro" id="IPR007318">
    <property type="entry name" value="Phopholipid_MeTrfase"/>
</dbReference>
<feature type="transmembrane region" description="Helical" evidence="5">
    <location>
        <begin position="91"/>
        <end position="112"/>
    </location>
</feature>
<name>A0ABU8VRY9_9BURK</name>
<dbReference type="GO" id="GO:0032259">
    <property type="term" value="P:methylation"/>
    <property type="evidence" value="ECO:0007669"/>
    <property type="project" value="UniProtKB-KW"/>
</dbReference>
<comment type="subcellular location">
    <subcellularLocation>
        <location evidence="1">Endomembrane system</location>
        <topology evidence="1">Multi-pass membrane protein</topology>
    </subcellularLocation>
</comment>
<feature type="transmembrane region" description="Helical" evidence="5">
    <location>
        <begin position="12"/>
        <end position="31"/>
    </location>
</feature>
<feature type="transmembrane region" description="Helical" evidence="5">
    <location>
        <begin position="37"/>
        <end position="60"/>
    </location>
</feature>